<dbReference type="OrthoDB" id="5188842at2"/>
<keyword evidence="3" id="KW-1185">Reference proteome</keyword>
<gene>
    <name evidence="2" type="ORF">SAMN04488544_1799</name>
</gene>
<sequence length="126" mass="13366">MDTNEQGTQGPPSVDRTRIEARHEGQVVATAEVTTTPEPHGTAQVGLQRHRDDAPDEVRGELVDRVMDAPGVSNSDNVHVVLPLGDAASITRLQERTTDFTARAAGSSSVVDAGVPDEGQASRRSE</sequence>
<dbReference type="EMBL" id="LT629799">
    <property type="protein sequence ID" value="SDU90837.1"/>
    <property type="molecule type" value="Genomic_DNA"/>
</dbReference>
<proteinExistence type="predicted"/>
<name>A0A1H2MC41_9ACTN</name>
<organism evidence="2 3">
    <name type="scientific">Microlunatus sagamiharensis</name>
    <dbReference type="NCBI Taxonomy" id="546874"/>
    <lineage>
        <taxon>Bacteria</taxon>
        <taxon>Bacillati</taxon>
        <taxon>Actinomycetota</taxon>
        <taxon>Actinomycetes</taxon>
        <taxon>Propionibacteriales</taxon>
        <taxon>Propionibacteriaceae</taxon>
        <taxon>Microlunatus</taxon>
    </lineage>
</organism>
<dbReference type="STRING" id="546874.SAMN04488544_1799"/>
<feature type="region of interest" description="Disordered" evidence="1">
    <location>
        <begin position="35"/>
        <end position="54"/>
    </location>
</feature>
<evidence type="ECO:0000256" key="1">
    <source>
        <dbReference type="SAM" id="MobiDB-lite"/>
    </source>
</evidence>
<reference evidence="3" key="1">
    <citation type="submission" date="2016-10" db="EMBL/GenBank/DDBJ databases">
        <authorList>
            <person name="Varghese N."/>
            <person name="Submissions S."/>
        </authorList>
    </citation>
    <scope>NUCLEOTIDE SEQUENCE [LARGE SCALE GENOMIC DNA]</scope>
    <source>
        <strain evidence="3">DSM 21743</strain>
    </source>
</reference>
<dbReference type="RefSeq" id="WP_091074130.1">
    <property type="nucleotide sequence ID" value="NZ_LT629799.1"/>
</dbReference>
<dbReference type="Proteomes" id="UP000198825">
    <property type="component" value="Chromosome I"/>
</dbReference>
<evidence type="ECO:0000313" key="2">
    <source>
        <dbReference type="EMBL" id="SDU90837.1"/>
    </source>
</evidence>
<dbReference type="AlphaFoldDB" id="A0A1H2MC41"/>
<accession>A0A1H2MC41</accession>
<feature type="region of interest" description="Disordered" evidence="1">
    <location>
        <begin position="103"/>
        <end position="126"/>
    </location>
</feature>
<protein>
    <submittedName>
        <fullName evidence="2">Uncharacterized protein</fullName>
    </submittedName>
</protein>
<evidence type="ECO:0000313" key="3">
    <source>
        <dbReference type="Proteomes" id="UP000198825"/>
    </source>
</evidence>